<dbReference type="AlphaFoldDB" id="A0A395W447"/>
<proteinExistence type="predicted"/>
<reference evidence="1 2" key="1">
    <citation type="submission" date="2018-08" db="EMBL/GenBank/DDBJ databases">
        <title>A genome reference for cultivated species of the human gut microbiota.</title>
        <authorList>
            <person name="Zou Y."/>
            <person name="Xue W."/>
            <person name="Luo G."/>
        </authorList>
    </citation>
    <scope>NUCLEOTIDE SEQUENCE [LARGE SCALE GENOMIC DNA]</scope>
    <source>
        <strain evidence="1 2">AF20-9LB</strain>
    </source>
</reference>
<comment type="caution">
    <text evidence="1">The sequence shown here is derived from an EMBL/GenBank/DDBJ whole genome shotgun (WGS) entry which is preliminary data.</text>
</comment>
<evidence type="ECO:0000313" key="2">
    <source>
        <dbReference type="Proteomes" id="UP000266492"/>
    </source>
</evidence>
<dbReference type="EMBL" id="QRVZ01000001">
    <property type="protein sequence ID" value="RGS88164.1"/>
    <property type="molecule type" value="Genomic_DNA"/>
</dbReference>
<sequence>MDKQIFQDDLQTANKIESARQARERQINKGIMSAPLPSMSSDIEKAVNSQSLSEDVNGGSTDILFPEVEEYKNQLSSNNVTVSWIDLQLRNLQKQMIYAPNDAVMLQMKNVLLDKKEELISGEKTTLEGIRSAKKGKSILLSPDDIINGSKARDKAVASIIEKLKEEFGDIRSDLKDGVHRDGGILFYKDANIVWDNRHSEDVPLLVNIPSSFYSKYIQAIKERTVQLAKQYGMYALFGQRNVDAIIWISTQAYYDEDGNWHDVRAEQSIKKNK</sequence>
<organism evidence="1 2">
    <name type="scientific">Bacteroides ovatus</name>
    <dbReference type="NCBI Taxonomy" id="28116"/>
    <lineage>
        <taxon>Bacteria</taxon>
        <taxon>Pseudomonadati</taxon>
        <taxon>Bacteroidota</taxon>
        <taxon>Bacteroidia</taxon>
        <taxon>Bacteroidales</taxon>
        <taxon>Bacteroidaceae</taxon>
        <taxon>Bacteroides</taxon>
    </lineage>
</organism>
<accession>A0A395W447</accession>
<evidence type="ECO:0000313" key="1">
    <source>
        <dbReference type="EMBL" id="RGS88164.1"/>
    </source>
</evidence>
<dbReference type="RefSeq" id="WP_118418196.1">
    <property type="nucleotide sequence ID" value="NZ_JAQDLI010000001.1"/>
</dbReference>
<dbReference type="Proteomes" id="UP000266492">
    <property type="component" value="Unassembled WGS sequence"/>
</dbReference>
<name>A0A395W447_BACOV</name>
<gene>
    <name evidence="1" type="ORF">DWX70_01115</name>
</gene>
<protein>
    <submittedName>
        <fullName evidence="1">Uncharacterized protein</fullName>
    </submittedName>
</protein>